<evidence type="ECO:0000256" key="1">
    <source>
        <dbReference type="SAM" id="MobiDB-lite"/>
    </source>
</evidence>
<feature type="compositionally biased region" description="Low complexity" evidence="1">
    <location>
        <begin position="186"/>
        <end position="196"/>
    </location>
</feature>
<comment type="caution">
    <text evidence="2">The sequence shown here is derived from an EMBL/GenBank/DDBJ whole genome shotgun (WGS) entry which is preliminary data.</text>
</comment>
<evidence type="ECO:0000313" key="2">
    <source>
        <dbReference type="EMBL" id="KAJ4372266.1"/>
    </source>
</evidence>
<feature type="region of interest" description="Disordered" evidence="1">
    <location>
        <begin position="164"/>
        <end position="277"/>
    </location>
</feature>
<feature type="compositionally biased region" description="Polar residues" evidence="1">
    <location>
        <begin position="258"/>
        <end position="272"/>
    </location>
</feature>
<evidence type="ECO:0000313" key="3">
    <source>
        <dbReference type="Proteomes" id="UP001140560"/>
    </source>
</evidence>
<dbReference type="AlphaFoldDB" id="A0A9W8YA19"/>
<dbReference type="Proteomes" id="UP001140560">
    <property type="component" value="Unassembled WGS sequence"/>
</dbReference>
<feature type="compositionally biased region" description="Pro residues" evidence="1">
    <location>
        <begin position="432"/>
        <end position="444"/>
    </location>
</feature>
<gene>
    <name evidence="2" type="ORF">N0V83_004040</name>
</gene>
<keyword evidence="3" id="KW-1185">Reference proteome</keyword>
<feature type="compositionally biased region" description="Basic and acidic residues" evidence="1">
    <location>
        <begin position="526"/>
        <end position="550"/>
    </location>
</feature>
<feature type="region of interest" description="Disordered" evidence="1">
    <location>
        <begin position="382"/>
        <end position="411"/>
    </location>
</feature>
<feature type="compositionally biased region" description="Basic and acidic residues" evidence="1">
    <location>
        <begin position="76"/>
        <end position="91"/>
    </location>
</feature>
<reference evidence="2" key="1">
    <citation type="submission" date="2022-10" db="EMBL/GenBank/DDBJ databases">
        <title>Tapping the CABI collections for fungal endophytes: first genome assemblies for Collariella, Neodidymelliopsis, Ascochyta clinopodiicola, Didymella pomorum, Didymosphaeria variabile, Neocosmospora piperis and Neocucurbitaria cava.</title>
        <authorList>
            <person name="Hill R."/>
        </authorList>
    </citation>
    <scope>NUCLEOTIDE SEQUENCE</scope>
    <source>
        <strain evidence="2">IMI 356814</strain>
    </source>
</reference>
<sequence length="550" mass="61948">MAAVAQSRIQDDVHPLLRHPKPIKRDSAKAQRMLGLIADDEEKLKALQREKSVTTRWLERPMYEYLEVSDVESEREETGHEQKVDSVHEERIGEDDPELIEQWTNPTRPTSYSSEASIRIEAKPELDTSFVKRRPDPINCPRPISYNAQHLLSPEWTVSPVAMSPNTQRPRPIPIQYNNSRTGRGSFSSNGSLESSPRIVHPQSWGAPSTQYKTNVRGERPVSYQPQSFASSPMATEPRPRPTSFATYPHQRNRSHTKIASSRGLRNNSYPNFSRPISEIAPKAVPGEQMENDSLYQRFGDDEVGPPTPHTPDRAPLSVFEPYEDKNTTEKKPKKRWSAIPQTFMKLTGRRASAAVQEPPKFEVKIDDLPQTNLTEQNLHSYEHEHEHEHKHEVNQAPPTPKTRLSGIDLIPTPTYSPFDVEHPLFEPELPLPFAPWADGPPSPASSSDKRRGSGTSSLSPTRKAAPSSRMSVDHAASGRPASLHSRRSSVVALSPTSTAPPQRPPMDVPVSPRTTPSRRNTPTLEQRDVEKWTQLEFKDIREGQKSNIS</sequence>
<organism evidence="2 3">
    <name type="scientific">Neocucurbitaria cava</name>
    <dbReference type="NCBI Taxonomy" id="798079"/>
    <lineage>
        <taxon>Eukaryota</taxon>
        <taxon>Fungi</taxon>
        <taxon>Dikarya</taxon>
        <taxon>Ascomycota</taxon>
        <taxon>Pezizomycotina</taxon>
        <taxon>Dothideomycetes</taxon>
        <taxon>Pleosporomycetidae</taxon>
        <taxon>Pleosporales</taxon>
        <taxon>Pleosporineae</taxon>
        <taxon>Cucurbitariaceae</taxon>
        <taxon>Neocucurbitaria</taxon>
    </lineage>
</organism>
<name>A0A9W8YA19_9PLEO</name>
<accession>A0A9W8YA19</accession>
<feature type="region of interest" description="Disordered" evidence="1">
    <location>
        <begin position="69"/>
        <end position="120"/>
    </location>
</feature>
<proteinExistence type="predicted"/>
<dbReference type="EMBL" id="JAPEUY010000006">
    <property type="protein sequence ID" value="KAJ4372266.1"/>
    <property type="molecule type" value="Genomic_DNA"/>
</dbReference>
<feature type="region of interest" description="Disordered" evidence="1">
    <location>
        <begin position="1"/>
        <end position="27"/>
    </location>
</feature>
<dbReference type="OrthoDB" id="3767399at2759"/>
<feature type="compositionally biased region" description="Polar residues" evidence="1">
    <location>
        <begin position="176"/>
        <end position="185"/>
    </location>
</feature>
<feature type="compositionally biased region" description="Basic and acidic residues" evidence="1">
    <location>
        <begin position="382"/>
        <end position="394"/>
    </location>
</feature>
<feature type="compositionally biased region" description="Polar residues" evidence="1">
    <location>
        <begin position="102"/>
        <end position="116"/>
    </location>
</feature>
<protein>
    <submittedName>
        <fullName evidence="2">Uncharacterized protein</fullName>
    </submittedName>
</protein>
<feature type="region of interest" description="Disordered" evidence="1">
    <location>
        <begin position="432"/>
        <end position="550"/>
    </location>
</feature>
<feature type="compositionally biased region" description="Polar residues" evidence="1">
    <location>
        <begin position="224"/>
        <end position="234"/>
    </location>
</feature>
<feature type="compositionally biased region" description="Low complexity" evidence="1">
    <location>
        <begin position="509"/>
        <end position="524"/>
    </location>
</feature>